<feature type="transmembrane region" description="Helical" evidence="1">
    <location>
        <begin position="133"/>
        <end position="152"/>
    </location>
</feature>
<feature type="transmembrane region" description="Helical" evidence="1">
    <location>
        <begin position="210"/>
        <end position="230"/>
    </location>
</feature>
<organism evidence="3 4">
    <name type="scientific">Natronorubrum halalkaliphilum</name>
    <dbReference type="NCBI Taxonomy" id="2691917"/>
    <lineage>
        <taxon>Archaea</taxon>
        <taxon>Methanobacteriati</taxon>
        <taxon>Methanobacteriota</taxon>
        <taxon>Stenosarchaea group</taxon>
        <taxon>Halobacteria</taxon>
        <taxon>Halobacteriales</taxon>
        <taxon>Natrialbaceae</taxon>
        <taxon>Natronorubrum</taxon>
    </lineage>
</organism>
<dbReference type="Proteomes" id="UP000434101">
    <property type="component" value="Unassembled WGS sequence"/>
</dbReference>
<dbReference type="RefSeq" id="WP_160066949.1">
    <property type="nucleotide sequence ID" value="NZ_WUYX01000069.1"/>
</dbReference>
<comment type="caution">
    <text evidence="3">The sequence shown here is derived from an EMBL/GenBank/DDBJ whole genome shotgun (WGS) entry which is preliminary data.</text>
</comment>
<dbReference type="AlphaFoldDB" id="A0A6B0VQV4"/>
<dbReference type="PANTHER" id="PTHR14969:SF13">
    <property type="entry name" value="AT30094P"/>
    <property type="match status" value="1"/>
</dbReference>
<keyword evidence="1" id="KW-0812">Transmembrane</keyword>
<accession>A0A6B0VQV4</accession>
<evidence type="ECO:0000259" key="2">
    <source>
        <dbReference type="SMART" id="SM00014"/>
    </source>
</evidence>
<feature type="transmembrane region" description="Helical" evidence="1">
    <location>
        <begin position="6"/>
        <end position="25"/>
    </location>
</feature>
<dbReference type="GO" id="GO:0016020">
    <property type="term" value="C:membrane"/>
    <property type="evidence" value="ECO:0007669"/>
    <property type="project" value="UniProtKB-SubCell"/>
</dbReference>
<evidence type="ECO:0000313" key="3">
    <source>
        <dbReference type="EMBL" id="MXV64020.1"/>
    </source>
</evidence>
<feature type="transmembrane region" description="Helical" evidence="1">
    <location>
        <begin position="45"/>
        <end position="61"/>
    </location>
</feature>
<dbReference type="InterPro" id="IPR026841">
    <property type="entry name" value="Aur1/Ipt1"/>
</dbReference>
<keyword evidence="1" id="KW-0472">Membrane</keyword>
<dbReference type="InterPro" id="IPR036938">
    <property type="entry name" value="PAP2/HPO_sf"/>
</dbReference>
<feature type="transmembrane region" description="Helical" evidence="1">
    <location>
        <begin position="102"/>
        <end position="121"/>
    </location>
</feature>
<protein>
    <submittedName>
        <fullName evidence="3">Phosphatase PAP2 family protein</fullName>
    </submittedName>
</protein>
<dbReference type="OrthoDB" id="329477at2157"/>
<gene>
    <name evidence="3" type="ORF">GS429_18515</name>
</gene>
<keyword evidence="1" id="KW-1133">Transmembrane helix</keyword>
<dbReference type="EMBL" id="WUYX01000069">
    <property type="protein sequence ID" value="MXV64020.1"/>
    <property type="molecule type" value="Genomic_DNA"/>
</dbReference>
<dbReference type="SMART" id="SM00014">
    <property type="entry name" value="acidPPc"/>
    <property type="match status" value="1"/>
</dbReference>
<evidence type="ECO:0000256" key="1">
    <source>
        <dbReference type="SAM" id="Phobius"/>
    </source>
</evidence>
<name>A0A6B0VQV4_9EURY</name>
<proteinExistence type="predicted"/>
<sequence>MLTEVLTQVALVVAIMLLVSIPLFIGRERLTRLRTDWQSRLRTSAPAMLILSVVLLFNRVMRQDDPDIGVHMTETIRGLEGEFILIFQQIGSTELTMYFSFIYVYGYTFLLIFPAVAYFALSDTRMFRRLLTSYTLNYAIGLTLYALVIAYGPRNFMPEVETVLYNASPEYQHLTREVNRNTNVFPSLHTSLAATVGLFAYHTRSSYPKWYLVATVLAVSVIISTMYLGLHWATDVVAGLALAAFCVAASDRIVGRWSLSAIYTDLRSLRERRADRSDGADGDP</sequence>
<feature type="domain" description="Phosphatidic acid phosphatase type 2/haloperoxidase" evidence="2">
    <location>
        <begin position="143"/>
        <end position="251"/>
    </location>
</feature>
<dbReference type="Gene3D" id="1.20.144.10">
    <property type="entry name" value="Phosphatidic acid phosphatase type 2/haloperoxidase"/>
    <property type="match status" value="1"/>
</dbReference>
<dbReference type="CDD" id="cd03386">
    <property type="entry name" value="PAP2_Aur1_like"/>
    <property type="match status" value="1"/>
</dbReference>
<dbReference type="Pfam" id="PF14378">
    <property type="entry name" value="PAP2_3"/>
    <property type="match status" value="1"/>
</dbReference>
<keyword evidence="4" id="KW-1185">Reference proteome</keyword>
<reference evidence="3 4" key="1">
    <citation type="submission" date="2020-01" db="EMBL/GenBank/DDBJ databases">
        <title>Natronorubrum sp. JWXQ-INN 674 isolated from Inner Mongolia Autonomous Region of China.</title>
        <authorList>
            <person name="Xue Q."/>
        </authorList>
    </citation>
    <scope>NUCLEOTIDE SEQUENCE [LARGE SCALE GENOMIC DNA]</scope>
    <source>
        <strain evidence="3 4">JWXQ-INN-674</strain>
    </source>
</reference>
<evidence type="ECO:0000313" key="4">
    <source>
        <dbReference type="Proteomes" id="UP000434101"/>
    </source>
</evidence>
<dbReference type="SUPFAM" id="SSF48317">
    <property type="entry name" value="Acid phosphatase/Vanadium-dependent haloperoxidase"/>
    <property type="match status" value="1"/>
</dbReference>
<dbReference type="PANTHER" id="PTHR14969">
    <property type="entry name" value="SPHINGOSINE-1-PHOSPHATE PHOSPHOHYDROLASE"/>
    <property type="match status" value="1"/>
</dbReference>
<dbReference type="InterPro" id="IPR000326">
    <property type="entry name" value="PAP2/HPO"/>
</dbReference>